<dbReference type="AlphaFoldDB" id="A0A4C1T7T9"/>
<evidence type="ECO:0000313" key="2">
    <source>
        <dbReference type="Proteomes" id="UP000299102"/>
    </source>
</evidence>
<reference evidence="1 2" key="1">
    <citation type="journal article" date="2019" name="Commun. Biol.">
        <title>The bagworm genome reveals a unique fibroin gene that provides high tensile strength.</title>
        <authorList>
            <person name="Kono N."/>
            <person name="Nakamura H."/>
            <person name="Ohtoshi R."/>
            <person name="Tomita M."/>
            <person name="Numata K."/>
            <person name="Arakawa K."/>
        </authorList>
    </citation>
    <scope>NUCLEOTIDE SEQUENCE [LARGE SCALE GENOMIC DNA]</scope>
</reference>
<proteinExistence type="predicted"/>
<dbReference type="EMBL" id="BGZK01000035">
    <property type="protein sequence ID" value="GBP09351.1"/>
    <property type="molecule type" value="Genomic_DNA"/>
</dbReference>
<accession>A0A4C1T7T9</accession>
<organism evidence="1 2">
    <name type="scientific">Eumeta variegata</name>
    <name type="common">Bagworm moth</name>
    <name type="synonym">Eumeta japonica</name>
    <dbReference type="NCBI Taxonomy" id="151549"/>
    <lineage>
        <taxon>Eukaryota</taxon>
        <taxon>Metazoa</taxon>
        <taxon>Ecdysozoa</taxon>
        <taxon>Arthropoda</taxon>
        <taxon>Hexapoda</taxon>
        <taxon>Insecta</taxon>
        <taxon>Pterygota</taxon>
        <taxon>Neoptera</taxon>
        <taxon>Endopterygota</taxon>
        <taxon>Lepidoptera</taxon>
        <taxon>Glossata</taxon>
        <taxon>Ditrysia</taxon>
        <taxon>Tineoidea</taxon>
        <taxon>Psychidae</taxon>
        <taxon>Oiketicinae</taxon>
        <taxon>Eumeta</taxon>
    </lineage>
</organism>
<keyword evidence="2" id="KW-1185">Reference proteome</keyword>
<sequence length="70" mass="7740">MCRKLVPSGAHARPLAIFPQFHRTRPNDTLGCRRRVTCPIGDSLSNRLSIEVTGYRHGSGSFYLPAAEAE</sequence>
<comment type="caution">
    <text evidence="1">The sequence shown here is derived from an EMBL/GenBank/DDBJ whole genome shotgun (WGS) entry which is preliminary data.</text>
</comment>
<dbReference type="Proteomes" id="UP000299102">
    <property type="component" value="Unassembled WGS sequence"/>
</dbReference>
<name>A0A4C1T7T9_EUMVA</name>
<gene>
    <name evidence="1" type="ORF">EVAR_5780_1</name>
</gene>
<protein>
    <submittedName>
        <fullName evidence="1">Uncharacterized protein</fullName>
    </submittedName>
</protein>
<evidence type="ECO:0000313" key="1">
    <source>
        <dbReference type="EMBL" id="GBP09351.1"/>
    </source>
</evidence>